<dbReference type="STRING" id="105785.A0A2J7PPB9"/>
<dbReference type="Proteomes" id="UP000235965">
    <property type="component" value="Unassembled WGS sequence"/>
</dbReference>
<protein>
    <submittedName>
        <fullName evidence="1">Uncharacterized protein</fullName>
    </submittedName>
</protein>
<evidence type="ECO:0000313" key="1">
    <source>
        <dbReference type="EMBL" id="PNF18192.1"/>
    </source>
</evidence>
<accession>A0A2J7PPB9</accession>
<reference evidence="1 2" key="1">
    <citation type="submission" date="2017-12" db="EMBL/GenBank/DDBJ databases">
        <title>Hemimetabolous genomes reveal molecular basis of termite eusociality.</title>
        <authorList>
            <person name="Harrison M.C."/>
            <person name="Jongepier E."/>
            <person name="Robertson H.M."/>
            <person name="Arning N."/>
            <person name="Bitard-Feildel T."/>
            <person name="Chao H."/>
            <person name="Childers C.P."/>
            <person name="Dinh H."/>
            <person name="Doddapaneni H."/>
            <person name="Dugan S."/>
            <person name="Gowin J."/>
            <person name="Greiner C."/>
            <person name="Han Y."/>
            <person name="Hu H."/>
            <person name="Hughes D.S.T."/>
            <person name="Huylmans A.-K."/>
            <person name="Kemena C."/>
            <person name="Kremer L.P.M."/>
            <person name="Lee S.L."/>
            <person name="Lopez-Ezquerra A."/>
            <person name="Mallet L."/>
            <person name="Monroy-Kuhn J.M."/>
            <person name="Moser A."/>
            <person name="Murali S.C."/>
            <person name="Muzny D.M."/>
            <person name="Otani S."/>
            <person name="Piulachs M.-D."/>
            <person name="Poelchau M."/>
            <person name="Qu J."/>
            <person name="Schaub F."/>
            <person name="Wada-Katsumata A."/>
            <person name="Worley K.C."/>
            <person name="Xie Q."/>
            <person name="Ylla G."/>
            <person name="Poulsen M."/>
            <person name="Gibbs R.A."/>
            <person name="Schal C."/>
            <person name="Richards S."/>
            <person name="Belles X."/>
            <person name="Korb J."/>
            <person name="Bornberg-Bauer E."/>
        </authorList>
    </citation>
    <scope>NUCLEOTIDE SEQUENCE [LARGE SCALE GENOMIC DNA]</scope>
    <source>
        <tissue evidence="1">Whole body</tissue>
    </source>
</reference>
<dbReference type="AlphaFoldDB" id="A0A2J7PPB9"/>
<comment type="caution">
    <text evidence="1">The sequence shown here is derived from an EMBL/GenBank/DDBJ whole genome shotgun (WGS) entry which is preliminary data.</text>
</comment>
<keyword evidence="2" id="KW-1185">Reference proteome</keyword>
<sequence>MDKVADDVAVGPCIAVLKGIFDKAAVPHFQETIVILWRTNSRACVSLPFVVVRSAEDDPVQVVKCRHCFAGEHTISNYPTTAHGPLVISWEVPKVHQRYQFLSRKRYSSLAKWFSSD</sequence>
<dbReference type="InterPro" id="IPR036188">
    <property type="entry name" value="FAD/NAD-bd_sf"/>
</dbReference>
<dbReference type="Gene3D" id="3.90.660.10">
    <property type="match status" value="1"/>
</dbReference>
<organism evidence="1 2">
    <name type="scientific">Cryptotermes secundus</name>
    <dbReference type="NCBI Taxonomy" id="105785"/>
    <lineage>
        <taxon>Eukaryota</taxon>
        <taxon>Metazoa</taxon>
        <taxon>Ecdysozoa</taxon>
        <taxon>Arthropoda</taxon>
        <taxon>Hexapoda</taxon>
        <taxon>Insecta</taxon>
        <taxon>Pterygota</taxon>
        <taxon>Neoptera</taxon>
        <taxon>Polyneoptera</taxon>
        <taxon>Dictyoptera</taxon>
        <taxon>Blattodea</taxon>
        <taxon>Blattoidea</taxon>
        <taxon>Termitoidae</taxon>
        <taxon>Kalotermitidae</taxon>
        <taxon>Cryptotermitinae</taxon>
        <taxon>Cryptotermes</taxon>
    </lineage>
</organism>
<proteinExistence type="predicted"/>
<dbReference type="OrthoDB" id="9982100at2759"/>
<gene>
    <name evidence="1" type="ORF">B7P43_G18118</name>
</gene>
<dbReference type="InParanoid" id="A0A2J7PPB9"/>
<name>A0A2J7PPB9_9NEOP</name>
<dbReference type="EMBL" id="NEVH01022727">
    <property type="protein sequence ID" value="PNF18192.1"/>
    <property type="molecule type" value="Genomic_DNA"/>
</dbReference>
<dbReference type="Gene3D" id="3.50.50.60">
    <property type="entry name" value="FAD/NAD(P)-binding domain"/>
    <property type="match status" value="1"/>
</dbReference>
<evidence type="ECO:0000313" key="2">
    <source>
        <dbReference type="Proteomes" id="UP000235965"/>
    </source>
</evidence>